<evidence type="ECO:0000259" key="11">
    <source>
        <dbReference type="PROSITE" id="PS50113"/>
    </source>
</evidence>
<evidence type="ECO:0000256" key="2">
    <source>
        <dbReference type="ARBA" id="ARBA00012438"/>
    </source>
</evidence>
<dbReference type="Proteomes" id="UP000729701">
    <property type="component" value="Unassembled WGS sequence"/>
</dbReference>
<feature type="domain" description="Histidine kinase" evidence="9">
    <location>
        <begin position="1343"/>
        <end position="1587"/>
    </location>
</feature>
<reference evidence="12" key="1">
    <citation type="submission" date="2021-05" db="EMBL/GenBank/DDBJ databases">
        <authorList>
            <person name="Pietrasiak N."/>
            <person name="Ward R."/>
            <person name="Stajich J.E."/>
            <person name="Kurbessoian T."/>
        </authorList>
    </citation>
    <scope>NUCLEOTIDE SEQUENCE</scope>
    <source>
        <strain evidence="12">GSE-NOS-MK-12-04C</strain>
    </source>
</reference>
<evidence type="ECO:0000259" key="9">
    <source>
        <dbReference type="PROSITE" id="PS50109"/>
    </source>
</evidence>
<feature type="domain" description="PAC" evidence="11">
    <location>
        <begin position="888"/>
        <end position="937"/>
    </location>
</feature>
<dbReference type="SMART" id="SM00387">
    <property type="entry name" value="HATPase_c"/>
    <property type="match status" value="1"/>
</dbReference>
<dbReference type="CDD" id="cd00130">
    <property type="entry name" value="PAS"/>
    <property type="match status" value="8"/>
</dbReference>
<keyword evidence="8" id="KW-0812">Transmembrane</keyword>
<evidence type="ECO:0000256" key="4">
    <source>
        <dbReference type="ARBA" id="ARBA00022679"/>
    </source>
</evidence>
<feature type="transmembrane region" description="Helical" evidence="8">
    <location>
        <begin position="128"/>
        <end position="147"/>
    </location>
</feature>
<dbReference type="SMART" id="SM00091">
    <property type="entry name" value="PAS"/>
    <property type="match status" value="8"/>
</dbReference>
<keyword evidence="8" id="KW-0472">Membrane</keyword>
<feature type="domain" description="PAS" evidence="10">
    <location>
        <begin position="567"/>
        <end position="637"/>
    </location>
</feature>
<dbReference type="PRINTS" id="PR00344">
    <property type="entry name" value="BCTRLSENSOR"/>
</dbReference>
<feature type="domain" description="PAS" evidence="10">
    <location>
        <begin position="1187"/>
        <end position="1260"/>
    </location>
</feature>
<dbReference type="Pfam" id="PF08447">
    <property type="entry name" value="PAS_3"/>
    <property type="match status" value="4"/>
</dbReference>
<evidence type="ECO:0000313" key="12">
    <source>
        <dbReference type="EMBL" id="MBW4668275.1"/>
    </source>
</evidence>
<dbReference type="SUPFAM" id="SSF55874">
    <property type="entry name" value="ATPase domain of HSP90 chaperone/DNA topoisomerase II/histidine kinase"/>
    <property type="match status" value="1"/>
</dbReference>
<feature type="domain" description="PAS" evidence="10">
    <location>
        <begin position="687"/>
        <end position="757"/>
    </location>
</feature>
<keyword evidence="4" id="KW-0808">Transferase</keyword>
<dbReference type="Pfam" id="PF02518">
    <property type="entry name" value="HATPase_c"/>
    <property type="match status" value="1"/>
</dbReference>
<evidence type="ECO:0000256" key="1">
    <source>
        <dbReference type="ARBA" id="ARBA00000085"/>
    </source>
</evidence>
<dbReference type="InterPro" id="IPR035965">
    <property type="entry name" value="PAS-like_dom_sf"/>
</dbReference>
<feature type="transmembrane region" description="Helical" evidence="8">
    <location>
        <begin position="168"/>
        <end position="190"/>
    </location>
</feature>
<dbReference type="CDD" id="cd00082">
    <property type="entry name" value="HisKA"/>
    <property type="match status" value="1"/>
</dbReference>
<feature type="domain" description="PAC" evidence="11">
    <location>
        <begin position="389"/>
        <end position="440"/>
    </location>
</feature>
<dbReference type="InterPro" id="IPR036890">
    <property type="entry name" value="HATPase_C_sf"/>
</dbReference>
<dbReference type="PROSITE" id="PS50112">
    <property type="entry name" value="PAS"/>
    <property type="match status" value="7"/>
</dbReference>
<dbReference type="EC" id="2.7.13.3" evidence="2"/>
<dbReference type="PROSITE" id="PS50109">
    <property type="entry name" value="HIS_KIN"/>
    <property type="match status" value="1"/>
</dbReference>
<organism evidence="12 13">
    <name type="scientific">Cyanomargarita calcarea GSE-NOS-MK-12-04C</name>
    <dbReference type="NCBI Taxonomy" id="2839659"/>
    <lineage>
        <taxon>Bacteria</taxon>
        <taxon>Bacillati</taxon>
        <taxon>Cyanobacteriota</taxon>
        <taxon>Cyanophyceae</taxon>
        <taxon>Nostocales</taxon>
        <taxon>Cyanomargaritaceae</taxon>
        <taxon>Cyanomargarita</taxon>
    </lineage>
</organism>
<dbReference type="InterPro" id="IPR005467">
    <property type="entry name" value="His_kinase_dom"/>
</dbReference>
<proteinExistence type="predicted"/>
<name>A0A951QPE0_9CYAN</name>
<dbReference type="FunFam" id="1.10.287.130:FF:000070">
    <property type="entry name" value="Histidine kinase sensor protein"/>
    <property type="match status" value="1"/>
</dbReference>
<dbReference type="InterPro" id="IPR001610">
    <property type="entry name" value="PAC"/>
</dbReference>
<feature type="domain" description="PAC" evidence="11">
    <location>
        <begin position="510"/>
        <end position="566"/>
    </location>
</feature>
<dbReference type="InterPro" id="IPR013656">
    <property type="entry name" value="PAS_4"/>
</dbReference>
<feature type="domain" description="PAC" evidence="11">
    <location>
        <begin position="760"/>
        <end position="812"/>
    </location>
</feature>
<gene>
    <name evidence="12" type="ORF">KME60_12835</name>
</gene>
<dbReference type="InterPro" id="IPR036097">
    <property type="entry name" value="HisK_dim/P_sf"/>
</dbReference>
<keyword evidence="8" id="KW-1133">Transmembrane helix</keyword>
<feature type="domain" description="PAS" evidence="10">
    <location>
        <begin position="315"/>
        <end position="386"/>
    </location>
</feature>
<comment type="catalytic activity">
    <reaction evidence="1">
        <text>ATP + protein L-histidine = ADP + protein N-phospho-L-histidine.</text>
        <dbReference type="EC" id="2.7.13.3"/>
    </reaction>
</comment>
<sequence>MHNYYKYRISQAAAILSIFVGSVVVVGWALDIDILKSFLPSLATMKANSAVCFILAGESLRQITRNKGRKFSHSPPLPLISKLWAAIALAIIAFLTLSQYLFGWNLGIDELLFRDSPISPVTLYPGRMGLNTVLNFFLLSGALWLLGRQGEGETRQGSNSFLSFSSSYLLQILSLIVGLIALQALVGYLYGVRVFYHFSIYTTSMAIHTALTFVVLSVGVLLANSDRGFMETINSDLYGGVVARRLMPSAIVFPLALGWLILLGVRANYFDAAFGLSLLAVSFSVIFIILIWRSARFLNKMDSKRRKAESDLHNSEAQLRIALEFSQAGVYEWNPLQNQVQWSKEYCNLFGIDPTYPASYEYWLESIHPDDRDRVNGEIATALQRQADLDLEYRILHPQGERWINGRGKAFYNEEGGAVRMLGICLDITRRKQAEIALHQNMAIVNAINQFTPSLIFVKDRQGGLILANPAFFYAIGKTEAEAMGKTDVEFLDNRNQAFAVMENDRLVMGSGEVQVFEETVKLPEGTRTFLSSKSPYRDQTGNIIGVIGISTDITERKQTEAILQRSEQRYRALIENAPDAVLITNIEGMFTDVNMRACQMLGYEREELMSLKITDIIPDDDVRRLLATRKSLLRGDTQTQEWTHLCKDGTRLPVEVSAKILPDGNWQAFVRDISERKQAKAALVESEERYRVLAENIPQLVWINRPDGFVEYFNQRWLNYTGLQPDENLGWDWQQVLHPDDAPEAMRQWTTGLNRQEPIEVQYRLKRVDGTYRWHIAQALPLKDASGNIIKWFSSCTDIDERVKTQVALRQTEQRLRLLLDSDLIGILFGDVYGRVDEANDAFLEIIGYSREDLEAGRITWTDITPPEYLALDDIGIAEAQARGTCTPYEKEYIRKDGSRIWVLVGYTLLGEKRENSVAFLLDISQRKKAEIERDRFFNLSLDMLCIAGMDGYFKRINVAFKRILGYTQTEILTQPFINLIHPDDRAKTLAEVEKLATGAVTLNFENRYRCKDGSYKWLVWSSVADLGTDLIYAVAHDITDRKRIEEELEQSKARLLFTLDSAKIGDWDLDLGTKKARRSLRHDQIFGYDSLCCDWSIDKFLEHVHPEDKALVEQKFQRTLATNEDWNFECRIIKVDGSISWIWATGSVYYASGKPTHILGIVIDISEAKRDELVRKQAEEARRESEARFRFIVESASDYAIFTLDMHGCVTSWNSGAQRLLGWDEAEIIGEYGRIIFTPEDNQKGAAEEEMYKALTQGRAENERWHLRKDQSRFWASGLVTPLYDDSNNLQGFLKIMRDMTEQKQAEEEIRQLNQNLEERVKQRTAQLVAANKELESFSYSVSHDLRAPLRHITGFVDLLQKRLDKTALDETSQRYFNIITETTKQAGKLIDDLLAFSRMGRVEMHQINIDMNMLVQEVQQDLESETRNRQISWEIATLPTVPGDPSMLRLVLRNLIENALKYSKTRSVIEIRVGSLPEGEFGNLGVGELGYLGENHSPNPHPTNQQSQPEVVFYVKDNGIGFDMRYVHKLFGVFQRLHSDPMFEGTGVGLANVQRIIHRHGGRVWAESEIDQGATFYFSLPKESYVKSGE</sequence>
<feature type="transmembrane region" description="Helical" evidence="8">
    <location>
        <begin position="83"/>
        <end position="108"/>
    </location>
</feature>
<dbReference type="InterPro" id="IPR003594">
    <property type="entry name" value="HATPase_dom"/>
</dbReference>
<feature type="domain" description="PAS" evidence="10">
    <location>
        <begin position="952"/>
        <end position="1001"/>
    </location>
</feature>
<dbReference type="InterPro" id="IPR013655">
    <property type="entry name" value="PAS_fold_3"/>
</dbReference>
<feature type="domain" description="PAS" evidence="10">
    <location>
        <begin position="440"/>
        <end position="489"/>
    </location>
</feature>
<dbReference type="InterPro" id="IPR003661">
    <property type="entry name" value="HisK_dim/P_dom"/>
</dbReference>
<dbReference type="FunFam" id="3.30.450.20:FF:000099">
    <property type="entry name" value="Sensory box sensor histidine kinase"/>
    <property type="match status" value="1"/>
</dbReference>
<keyword evidence="3" id="KW-0597">Phosphoprotein</keyword>
<dbReference type="Gene3D" id="2.10.70.100">
    <property type="match status" value="2"/>
</dbReference>
<dbReference type="PROSITE" id="PS50113">
    <property type="entry name" value="PAC"/>
    <property type="match status" value="7"/>
</dbReference>
<keyword evidence="6" id="KW-0902">Two-component regulatory system</keyword>
<feature type="transmembrane region" description="Helical" evidence="8">
    <location>
        <begin position="246"/>
        <end position="266"/>
    </location>
</feature>
<protein>
    <recommendedName>
        <fullName evidence="2">histidine kinase</fullName>
        <ecNumber evidence="2">2.7.13.3</ecNumber>
    </recommendedName>
</protein>
<evidence type="ECO:0000256" key="5">
    <source>
        <dbReference type="ARBA" id="ARBA00022777"/>
    </source>
</evidence>
<dbReference type="InterPro" id="IPR000014">
    <property type="entry name" value="PAS"/>
</dbReference>
<dbReference type="PANTHER" id="PTHR43304:SF1">
    <property type="entry name" value="PAC DOMAIN-CONTAINING PROTEIN"/>
    <property type="match status" value="1"/>
</dbReference>
<dbReference type="Pfam" id="PF08448">
    <property type="entry name" value="PAS_4"/>
    <property type="match status" value="1"/>
</dbReference>
<feature type="transmembrane region" description="Helical" evidence="8">
    <location>
        <begin position="272"/>
        <end position="292"/>
    </location>
</feature>
<keyword evidence="5" id="KW-0418">Kinase</keyword>
<dbReference type="Gene3D" id="3.30.450.20">
    <property type="entry name" value="PAS domain"/>
    <property type="match status" value="8"/>
</dbReference>
<evidence type="ECO:0000256" key="6">
    <source>
        <dbReference type="ARBA" id="ARBA00023012"/>
    </source>
</evidence>
<dbReference type="NCBIfam" id="TIGR00229">
    <property type="entry name" value="sensory_box"/>
    <property type="match status" value="8"/>
</dbReference>
<dbReference type="SUPFAM" id="SSF47384">
    <property type="entry name" value="Homodimeric domain of signal transducing histidine kinase"/>
    <property type="match status" value="1"/>
</dbReference>
<dbReference type="GO" id="GO:0000155">
    <property type="term" value="F:phosphorelay sensor kinase activity"/>
    <property type="evidence" value="ECO:0007669"/>
    <property type="project" value="InterPro"/>
</dbReference>
<accession>A0A951QPE0</accession>
<dbReference type="InterPro" id="IPR052162">
    <property type="entry name" value="Sensor_kinase/Photoreceptor"/>
</dbReference>
<keyword evidence="7" id="KW-0175">Coiled coil</keyword>
<feature type="domain" description="PAS" evidence="10">
    <location>
        <begin position="813"/>
        <end position="855"/>
    </location>
</feature>
<comment type="caution">
    <text evidence="12">The sequence shown here is derived from an EMBL/GenBank/DDBJ whole genome shotgun (WGS) entry which is preliminary data.</text>
</comment>
<evidence type="ECO:0000256" key="8">
    <source>
        <dbReference type="SAM" id="Phobius"/>
    </source>
</evidence>
<evidence type="ECO:0000313" key="13">
    <source>
        <dbReference type="Proteomes" id="UP000729701"/>
    </source>
</evidence>
<feature type="coiled-coil region" evidence="7">
    <location>
        <begin position="1298"/>
        <end position="1336"/>
    </location>
</feature>
<dbReference type="SUPFAM" id="SSF55785">
    <property type="entry name" value="PYP-like sensor domain (PAS domain)"/>
    <property type="match status" value="8"/>
</dbReference>
<evidence type="ECO:0000259" key="10">
    <source>
        <dbReference type="PROSITE" id="PS50112"/>
    </source>
</evidence>
<dbReference type="SMART" id="SM00388">
    <property type="entry name" value="HisKA"/>
    <property type="match status" value="1"/>
</dbReference>
<dbReference type="Gene3D" id="3.30.565.10">
    <property type="entry name" value="Histidine kinase-like ATPase, C-terminal domain"/>
    <property type="match status" value="1"/>
</dbReference>
<dbReference type="Pfam" id="PF00512">
    <property type="entry name" value="HisKA"/>
    <property type="match status" value="1"/>
</dbReference>
<feature type="domain" description="PAC" evidence="11">
    <location>
        <begin position="1128"/>
        <end position="1179"/>
    </location>
</feature>
<feature type="transmembrane region" description="Helical" evidence="8">
    <location>
        <begin position="205"/>
        <end position="225"/>
    </location>
</feature>
<feature type="domain" description="PAC" evidence="11">
    <location>
        <begin position="1262"/>
        <end position="1314"/>
    </location>
</feature>
<feature type="domain" description="PAC" evidence="11">
    <location>
        <begin position="1004"/>
        <end position="1052"/>
    </location>
</feature>
<dbReference type="EMBL" id="JAHHGZ010000012">
    <property type="protein sequence ID" value="MBW4668275.1"/>
    <property type="molecule type" value="Genomic_DNA"/>
</dbReference>
<dbReference type="InterPro" id="IPR004358">
    <property type="entry name" value="Sig_transdc_His_kin-like_C"/>
</dbReference>
<evidence type="ECO:0000256" key="3">
    <source>
        <dbReference type="ARBA" id="ARBA00022553"/>
    </source>
</evidence>
<dbReference type="Gene3D" id="1.10.287.130">
    <property type="match status" value="1"/>
</dbReference>
<feature type="transmembrane region" description="Helical" evidence="8">
    <location>
        <begin position="12"/>
        <end position="30"/>
    </location>
</feature>
<reference evidence="12" key="2">
    <citation type="journal article" date="2022" name="Microbiol. Resour. Announc.">
        <title>Metagenome Sequencing to Explore Phylogenomics of Terrestrial Cyanobacteria.</title>
        <authorList>
            <person name="Ward R.D."/>
            <person name="Stajich J.E."/>
            <person name="Johansen J.R."/>
            <person name="Huntemann M."/>
            <person name="Clum A."/>
            <person name="Foster B."/>
            <person name="Foster B."/>
            <person name="Roux S."/>
            <person name="Palaniappan K."/>
            <person name="Varghese N."/>
            <person name="Mukherjee S."/>
            <person name="Reddy T.B.K."/>
            <person name="Daum C."/>
            <person name="Copeland A."/>
            <person name="Chen I.A."/>
            <person name="Ivanova N.N."/>
            <person name="Kyrpides N.C."/>
            <person name="Shapiro N."/>
            <person name="Eloe-Fadrosh E.A."/>
            <person name="Pietrasiak N."/>
        </authorList>
    </citation>
    <scope>NUCLEOTIDE SEQUENCE</scope>
    <source>
        <strain evidence="12">GSE-NOS-MK-12-04C</strain>
    </source>
</reference>
<dbReference type="Pfam" id="PF13426">
    <property type="entry name" value="PAS_9"/>
    <property type="match status" value="3"/>
</dbReference>
<dbReference type="InterPro" id="IPR000700">
    <property type="entry name" value="PAS-assoc_C"/>
</dbReference>
<dbReference type="SMART" id="SM00086">
    <property type="entry name" value="PAC"/>
    <property type="match status" value="8"/>
</dbReference>
<dbReference type="PANTHER" id="PTHR43304">
    <property type="entry name" value="PHYTOCHROME-LIKE PROTEIN CPH1"/>
    <property type="match status" value="1"/>
</dbReference>
<evidence type="ECO:0000256" key="7">
    <source>
        <dbReference type="SAM" id="Coils"/>
    </source>
</evidence>